<evidence type="ECO:0000313" key="3">
    <source>
        <dbReference type="Proteomes" id="UP000552709"/>
    </source>
</evidence>
<protein>
    <submittedName>
        <fullName evidence="2">Transcriptional regulator with XRE-family HTH domain</fullName>
    </submittedName>
</protein>
<dbReference type="InterPro" id="IPR010982">
    <property type="entry name" value="Lambda_DNA-bd_dom_sf"/>
</dbReference>
<keyword evidence="3" id="KW-1185">Reference proteome</keyword>
<organism evidence="2 3">
    <name type="scientific">Deinococcus humi</name>
    <dbReference type="NCBI Taxonomy" id="662880"/>
    <lineage>
        <taxon>Bacteria</taxon>
        <taxon>Thermotogati</taxon>
        <taxon>Deinococcota</taxon>
        <taxon>Deinococci</taxon>
        <taxon>Deinococcales</taxon>
        <taxon>Deinococcaceae</taxon>
        <taxon>Deinococcus</taxon>
    </lineage>
</organism>
<reference evidence="2 3" key="1">
    <citation type="submission" date="2020-08" db="EMBL/GenBank/DDBJ databases">
        <title>Genomic Encyclopedia of Type Strains, Phase IV (KMG-IV): sequencing the most valuable type-strain genomes for metagenomic binning, comparative biology and taxonomic classification.</title>
        <authorList>
            <person name="Goeker M."/>
        </authorList>
    </citation>
    <scope>NUCLEOTIDE SEQUENCE [LARGE SCALE GENOMIC DNA]</scope>
    <source>
        <strain evidence="2 3">DSM 27939</strain>
    </source>
</reference>
<dbReference type="SMART" id="SM00530">
    <property type="entry name" value="HTH_XRE"/>
    <property type="match status" value="1"/>
</dbReference>
<dbReference type="EMBL" id="JACHFL010000008">
    <property type="protein sequence ID" value="MBB5364034.1"/>
    <property type="molecule type" value="Genomic_DNA"/>
</dbReference>
<dbReference type="RefSeq" id="WP_184133832.1">
    <property type="nucleotide sequence ID" value="NZ_JACHFL010000008.1"/>
</dbReference>
<evidence type="ECO:0000259" key="1">
    <source>
        <dbReference type="PROSITE" id="PS50943"/>
    </source>
</evidence>
<dbReference type="Gene3D" id="1.10.260.40">
    <property type="entry name" value="lambda repressor-like DNA-binding domains"/>
    <property type="match status" value="1"/>
</dbReference>
<name>A0A7W8NE83_9DEIO</name>
<dbReference type="PROSITE" id="PS50943">
    <property type="entry name" value="HTH_CROC1"/>
    <property type="match status" value="1"/>
</dbReference>
<dbReference type="GO" id="GO:0003677">
    <property type="term" value="F:DNA binding"/>
    <property type="evidence" value="ECO:0007669"/>
    <property type="project" value="InterPro"/>
</dbReference>
<proteinExistence type="predicted"/>
<accession>A0A7W8NE83</accession>
<evidence type="ECO:0000313" key="2">
    <source>
        <dbReference type="EMBL" id="MBB5364034.1"/>
    </source>
</evidence>
<gene>
    <name evidence="2" type="ORF">HNQ08_003141</name>
</gene>
<dbReference type="Proteomes" id="UP000552709">
    <property type="component" value="Unassembled WGS sequence"/>
</dbReference>
<dbReference type="CDD" id="cd00093">
    <property type="entry name" value="HTH_XRE"/>
    <property type="match status" value="1"/>
</dbReference>
<sequence>MTFVAVAYPFMARNRSTSPQYEPTQASLALKMRRVELGKSQADVAFESEVLTQTTVSELERGKYGPEDLTAARLSALARGLNWTVAELEAATGLNLGLSPASDDQMTVVLRPLPEGLQAAIDIYGKRFSDLLDPTWQQYMAKFRWREGQPEDAESWLDLYRDLSRAGIVPGEN</sequence>
<feature type="domain" description="HTH cro/C1-type" evidence="1">
    <location>
        <begin position="30"/>
        <end position="88"/>
    </location>
</feature>
<comment type="caution">
    <text evidence="2">The sequence shown here is derived from an EMBL/GenBank/DDBJ whole genome shotgun (WGS) entry which is preliminary data.</text>
</comment>
<dbReference type="InterPro" id="IPR001387">
    <property type="entry name" value="Cro/C1-type_HTH"/>
</dbReference>
<dbReference type="Pfam" id="PF01381">
    <property type="entry name" value="HTH_3"/>
    <property type="match status" value="1"/>
</dbReference>
<dbReference type="SUPFAM" id="SSF47413">
    <property type="entry name" value="lambda repressor-like DNA-binding domains"/>
    <property type="match status" value="1"/>
</dbReference>
<dbReference type="AlphaFoldDB" id="A0A7W8NE83"/>